<keyword evidence="1" id="KW-0472">Membrane</keyword>
<protein>
    <submittedName>
        <fullName evidence="2">Uncharacterized protein</fullName>
    </submittedName>
</protein>
<proteinExistence type="predicted"/>
<name>A0AAV5N8E2_9GAMM</name>
<dbReference type="EMBL" id="BRLH01000010">
    <property type="protein sequence ID" value="GKX56997.1"/>
    <property type="molecule type" value="Genomic_DNA"/>
</dbReference>
<dbReference type="AlphaFoldDB" id="A0AAV5N8E2"/>
<keyword evidence="1" id="KW-0812">Transmembrane</keyword>
<evidence type="ECO:0000256" key="1">
    <source>
        <dbReference type="SAM" id="Phobius"/>
    </source>
</evidence>
<feature type="transmembrane region" description="Helical" evidence="1">
    <location>
        <begin position="37"/>
        <end position="60"/>
    </location>
</feature>
<keyword evidence="3" id="KW-1185">Reference proteome</keyword>
<dbReference type="RefSeq" id="WP_134389003.1">
    <property type="nucleotide sequence ID" value="NZ_BRLH01000010.1"/>
</dbReference>
<accession>A0AAV5N8E2</accession>
<sequence>MPFSLTSSYAHKAALTYKNPNGIHRINRKTMPTPRHVLLNAFWFTAIGPLFGLVACIIILETIGKTPFNAIGILIGEPLLTILFTYIFGGPAALLTSIFASFISHGPYRPYVIIAFGALISLPLPLFFGLTTLAGDRLLTFFLYAFSGAFASAGALLTLMYLPFQTQSKNGFSASDMGEA</sequence>
<comment type="caution">
    <text evidence="2">The sequence shown here is derived from an EMBL/GenBank/DDBJ whole genome shotgun (WGS) entry which is preliminary data.</text>
</comment>
<evidence type="ECO:0000313" key="2">
    <source>
        <dbReference type="EMBL" id="GKX56997.1"/>
    </source>
</evidence>
<evidence type="ECO:0000313" key="3">
    <source>
        <dbReference type="Proteomes" id="UP001058124"/>
    </source>
</evidence>
<dbReference type="Proteomes" id="UP001058124">
    <property type="component" value="Unassembled WGS sequence"/>
</dbReference>
<gene>
    <name evidence="2" type="ORF">SOASR030_31090</name>
</gene>
<organism evidence="2 3">
    <name type="scientific">Leminorella grimontii</name>
    <dbReference type="NCBI Taxonomy" id="82981"/>
    <lineage>
        <taxon>Bacteria</taxon>
        <taxon>Pseudomonadati</taxon>
        <taxon>Pseudomonadota</taxon>
        <taxon>Gammaproteobacteria</taxon>
        <taxon>Enterobacterales</taxon>
        <taxon>Budviciaceae</taxon>
        <taxon>Leminorella</taxon>
    </lineage>
</organism>
<feature type="transmembrane region" description="Helical" evidence="1">
    <location>
        <begin position="111"/>
        <end position="135"/>
    </location>
</feature>
<feature type="transmembrane region" description="Helical" evidence="1">
    <location>
        <begin position="80"/>
        <end position="104"/>
    </location>
</feature>
<reference evidence="2" key="1">
    <citation type="submission" date="2022-06" db="EMBL/GenBank/DDBJ databases">
        <title>Draft genome sequences of Leminorella grimontii str. JCM5902.</title>
        <authorList>
            <person name="Wakabayashi Y."/>
            <person name="Kojima K."/>
        </authorList>
    </citation>
    <scope>NUCLEOTIDE SEQUENCE</scope>
    <source>
        <strain evidence="2">JCM 5902</strain>
    </source>
</reference>
<keyword evidence="1" id="KW-1133">Transmembrane helix</keyword>
<feature type="transmembrane region" description="Helical" evidence="1">
    <location>
        <begin position="141"/>
        <end position="162"/>
    </location>
</feature>